<feature type="domain" description="Septum formation inhibitor MinC C-terminal" evidence="7">
    <location>
        <begin position="129"/>
        <end position="229"/>
    </location>
</feature>
<keyword evidence="10" id="KW-1185">Reference proteome</keyword>
<protein>
    <recommendedName>
        <fullName evidence="6">Probable septum site-determining protein MinC</fullName>
    </recommendedName>
</protein>
<dbReference type="PATRIC" id="fig|1656095.3.peg.1971"/>
<dbReference type="GO" id="GO:0051302">
    <property type="term" value="P:regulation of cell division"/>
    <property type="evidence" value="ECO:0007669"/>
    <property type="project" value="InterPro"/>
</dbReference>
<dbReference type="RefSeq" id="WP_024555721.1">
    <property type="nucleotide sequence ID" value="NZ_LFEJ01000025.1"/>
</dbReference>
<evidence type="ECO:0000256" key="6">
    <source>
        <dbReference type="HAMAP-Rule" id="MF_00267"/>
    </source>
</evidence>
<evidence type="ECO:0000256" key="1">
    <source>
        <dbReference type="ARBA" id="ARBA00006291"/>
    </source>
</evidence>
<proteinExistence type="inferred from homology"/>
<dbReference type="Pfam" id="PF03775">
    <property type="entry name" value="MinC_C"/>
    <property type="match status" value="1"/>
</dbReference>
<dbReference type="Gene3D" id="3.30.70.260">
    <property type="match status" value="1"/>
</dbReference>
<dbReference type="InterPro" id="IPR013033">
    <property type="entry name" value="MinC"/>
</dbReference>
<dbReference type="InterPro" id="IPR005526">
    <property type="entry name" value="Septum_form_inhib_MinC_C"/>
</dbReference>
<dbReference type="PANTHER" id="PTHR34108">
    <property type="entry name" value="SEPTUM SITE-DETERMINING PROTEIN MINC"/>
    <property type="match status" value="1"/>
</dbReference>
<evidence type="ECO:0000256" key="3">
    <source>
        <dbReference type="ARBA" id="ARBA00023210"/>
    </source>
</evidence>
<dbReference type="Gene3D" id="2.160.20.70">
    <property type="match status" value="1"/>
</dbReference>
<evidence type="ECO:0000256" key="2">
    <source>
        <dbReference type="ARBA" id="ARBA00022618"/>
    </source>
</evidence>
<gene>
    <name evidence="6 9" type="primary">minC</name>
    <name evidence="9" type="ORF">ACH50_19635</name>
</gene>
<dbReference type="OrthoDB" id="9794530at2"/>
<dbReference type="Pfam" id="PF05209">
    <property type="entry name" value="MinC_N"/>
    <property type="match status" value="1"/>
</dbReference>
<evidence type="ECO:0000313" key="10">
    <source>
        <dbReference type="Proteomes" id="UP000037315"/>
    </source>
</evidence>
<dbReference type="InterPro" id="IPR036145">
    <property type="entry name" value="MinC_C_sf"/>
</dbReference>
<evidence type="ECO:0000259" key="8">
    <source>
        <dbReference type="Pfam" id="PF05209"/>
    </source>
</evidence>
<dbReference type="PANTHER" id="PTHR34108:SF1">
    <property type="entry name" value="SEPTUM SITE-DETERMINING PROTEIN MINC"/>
    <property type="match status" value="1"/>
</dbReference>
<dbReference type="GO" id="GO:0000902">
    <property type="term" value="P:cell morphogenesis"/>
    <property type="evidence" value="ECO:0007669"/>
    <property type="project" value="InterPro"/>
</dbReference>
<evidence type="ECO:0000256" key="4">
    <source>
        <dbReference type="ARBA" id="ARBA00023306"/>
    </source>
</evidence>
<dbReference type="EMBL" id="LFEJ01000025">
    <property type="protein sequence ID" value="KMV32944.1"/>
    <property type="molecule type" value="Genomic_DNA"/>
</dbReference>
<comment type="function">
    <text evidence="5 6">Cell division inhibitor that blocks the formation of polar Z ring septums. Rapidly oscillates between the poles of the cell to destabilize FtsZ filaments that have formed before they mature into polar Z rings. Prevents FtsZ polymerization.</text>
</comment>
<dbReference type="NCBIfam" id="TIGR01222">
    <property type="entry name" value="minC"/>
    <property type="match status" value="1"/>
</dbReference>
<organism evidence="9 10">
    <name type="scientific">Franconibacter pulveris</name>
    <dbReference type="NCBI Taxonomy" id="435910"/>
    <lineage>
        <taxon>Bacteria</taxon>
        <taxon>Pseudomonadati</taxon>
        <taxon>Pseudomonadota</taxon>
        <taxon>Gammaproteobacteria</taxon>
        <taxon>Enterobacterales</taxon>
        <taxon>Enterobacteriaceae</taxon>
        <taxon>Franconibacter</taxon>
    </lineage>
</organism>
<keyword evidence="3 6" id="KW-0717">Septation</keyword>
<comment type="subunit">
    <text evidence="6">Interacts with MinD and FtsZ.</text>
</comment>
<dbReference type="AlphaFoldDB" id="A0A0J8Y6A7"/>
<comment type="caution">
    <text evidence="9">The sequence shown here is derived from an EMBL/GenBank/DDBJ whole genome shotgun (WGS) entry which is preliminary data.</text>
</comment>
<keyword evidence="2 6" id="KW-0132">Cell division</keyword>
<evidence type="ECO:0000259" key="7">
    <source>
        <dbReference type="Pfam" id="PF03775"/>
    </source>
</evidence>
<dbReference type="GO" id="GO:0000917">
    <property type="term" value="P:division septum assembly"/>
    <property type="evidence" value="ECO:0007669"/>
    <property type="project" value="UniProtKB-KW"/>
</dbReference>
<sequence>MSNTPIELKGSSFTLSVVHLHDAHPEVIRKALEDKIAQAPAFLKNAPVVVNIAGLEGPVDWQQIHRAVKASGLHLVGFSGCKDDTLKAEIARAGIALLNEGKEKARAAQPVVPEIPVEPVVTPITKTRIIDAPVRSGQRIYAPHSDLIVTNHVSAGAELIADGNIHIYGMMRGRALAGASGEREAQIFCTSLAAELVSIAGVYWLSEQIPAEFYNKAARLRLAEGALSVQPLI</sequence>
<evidence type="ECO:0000256" key="5">
    <source>
        <dbReference type="ARBA" id="ARBA00025606"/>
    </source>
</evidence>
<keyword evidence="4 6" id="KW-0131">Cell cycle</keyword>
<dbReference type="GO" id="GO:1901891">
    <property type="term" value="P:regulation of cell septum assembly"/>
    <property type="evidence" value="ECO:0007669"/>
    <property type="project" value="InterPro"/>
</dbReference>
<dbReference type="InterPro" id="IPR016098">
    <property type="entry name" value="CAP/MinC_C"/>
</dbReference>
<dbReference type="STRING" id="1121863.GCA_000621185_00911"/>
<reference evidence="9 10" key="1">
    <citation type="submission" date="2015-06" db="EMBL/GenBank/DDBJ databases">
        <title>Genome sequencing of Cronobacter sp. strain DJ34 isolated from petroleum contaminated sludge of Duliajan Oil Fields, Assam, India.</title>
        <authorList>
            <person name="Pal S."/>
            <person name="Banerjee T.D."/>
            <person name="Roy A."/>
            <person name="Sar P."/>
            <person name="Kazy S.K."/>
        </authorList>
    </citation>
    <scope>NUCLEOTIDE SEQUENCE [LARGE SCALE GENOMIC DNA]</scope>
    <source>
        <strain evidence="9 10">DJ34</strain>
    </source>
</reference>
<name>A0A0J8Y6A7_9ENTR</name>
<feature type="domain" description="Septum formation inhibitor MinC N-terminal" evidence="8">
    <location>
        <begin position="6"/>
        <end position="74"/>
    </location>
</feature>
<comment type="similarity">
    <text evidence="1 6">Belongs to the MinC family.</text>
</comment>
<dbReference type="Proteomes" id="UP000037315">
    <property type="component" value="Unassembled WGS sequence"/>
</dbReference>
<accession>A0A0J8Y6A7</accession>
<dbReference type="InterPro" id="IPR007874">
    <property type="entry name" value="MinC_N"/>
</dbReference>
<dbReference type="HAMAP" id="MF_00267">
    <property type="entry name" value="MinC"/>
    <property type="match status" value="1"/>
</dbReference>
<dbReference type="SUPFAM" id="SSF63848">
    <property type="entry name" value="Cell-division inhibitor MinC, C-terminal domain"/>
    <property type="match status" value="1"/>
</dbReference>
<dbReference type="FunFam" id="2.160.20.70:FF:000002">
    <property type="entry name" value="Probable septum site-determining protein MinC"/>
    <property type="match status" value="1"/>
</dbReference>
<evidence type="ECO:0000313" key="9">
    <source>
        <dbReference type="EMBL" id="KMV32944.1"/>
    </source>
</evidence>